<dbReference type="InterPro" id="IPR013024">
    <property type="entry name" value="GGCT-like"/>
</dbReference>
<keyword evidence="2" id="KW-1185">Reference proteome</keyword>
<dbReference type="SUPFAM" id="SSF110857">
    <property type="entry name" value="Gamma-glutamyl cyclotransferase-like"/>
    <property type="match status" value="1"/>
</dbReference>
<evidence type="ECO:0000313" key="2">
    <source>
        <dbReference type="Proteomes" id="UP000520767"/>
    </source>
</evidence>
<dbReference type="AlphaFoldDB" id="A0A7W7Q7J1"/>
<dbReference type="Proteomes" id="UP000520767">
    <property type="component" value="Unassembled WGS sequence"/>
</dbReference>
<evidence type="ECO:0000313" key="1">
    <source>
        <dbReference type="EMBL" id="MBB4908500.1"/>
    </source>
</evidence>
<dbReference type="SUPFAM" id="SSF52540">
    <property type="entry name" value="P-loop containing nucleoside triphosphate hydrolases"/>
    <property type="match status" value="1"/>
</dbReference>
<sequence length="343" mass="36785">MITEPPGAPRARVLGRIADHLVARQAGHPLRVAVDGVTAAGKTTFARELAAALTARGRTAIHLSMDGFHHPRAHRHRQGRDSAAGYYADAYDFPTFAGTVLDPLGPGGDRRYRERVIDLASDTAVDEPPVTAAEDAVLVVDGSFLQRDLAGRWDEVVFVDTALEVALGRGTRRDAGAFGGVEHAARAFEQRYHAASRRYLAEVRPRSGATIVVGNDDVSRPVLHRIGGQDGAAVRLFSYGTLQLPGVQVEHFGRVLTGDPDALPGHRQDWVTITDPSVVAASGTGRHPIVRPTGDPADTTEGTVLTLTTAELAAADLYEVDDHRRTHVRLVSGTGAWVYLATR</sequence>
<keyword evidence="1" id="KW-0418">Kinase</keyword>
<comment type="caution">
    <text evidence="1">The sequence shown here is derived from an EMBL/GenBank/DDBJ whole genome shotgun (WGS) entry which is preliminary data.</text>
</comment>
<dbReference type="InterPro" id="IPR036568">
    <property type="entry name" value="GGCT-like_sf"/>
</dbReference>
<keyword evidence="1" id="KW-0808">Transferase</keyword>
<dbReference type="EMBL" id="JACHJQ010000005">
    <property type="protein sequence ID" value="MBB4908500.1"/>
    <property type="molecule type" value="Genomic_DNA"/>
</dbReference>
<gene>
    <name evidence="1" type="ORF">FHR82_004753</name>
</gene>
<dbReference type="CDD" id="cd06661">
    <property type="entry name" value="GGCT_like"/>
    <property type="match status" value="1"/>
</dbReference>
<reference evidence="1 2" key="1">
    <citation type="submission" date="2020-08" db="EMBL/GenBank/DDBJ databases">
        <title>Genomic Encyclopedia of Type Strains, Phase III (KMG-III): the genomes of soil and plant-associated and newly described type strains.</title>
        <authorList>
            <person name="Whitman W."/>
        </authorList>
    </citation>
    <scope>NUCLEOTIDE SEQUENCE [LARGE SCALE GENOMIC DNA]</scope>
    <source>
        <strain evidence="1 2">CECT 8960</strain>
    </source>
</reference>
<proteinExistence type="predicted"/>
<dbReference type="Gene3D" id="3.10.490.10">
    <property type="entry name" value="Gamma-glutamyl cyclotransferase-like"/>
    <property type="match status" value="1"/>
</dbReference>
<name>A0A7W7Q7J1_9PSEU</name>
<protein>
    <submittedName>
        <fullName evidence="1">Uridine kinase</fullName>
    </submittedName>
</protein>
<accession>A0A7W7Q7J1</accession>
<dbReference type="InterPro" id="IPR027417">
    <property type="entry name" value="P-loop_NTPase"/>
</dbReference>
<dbReference type="RefSeq" id="WP_184812646.1">
    <property type="nucleotide sequence ID" value="NZ_JACHJQ010000005.1"/>
</dbReference>
<dbReference type="GO" id="GO:0016301">
    <property type="term" value="F:kinase activity"/>
    <property type="evidence" value="ECO:0007669"/>
    <property type="project" value="UniProtKB-KW"/>
</dbReference>
<dbReference type="Gene3D" id="3.40.50.300">
    <property type="entry name" value="P-loop containing nucleotide triphosphate hydrolases"/>
    <property type="match status" value="1"/>
</dbReference>
<organism evidence="1 2">
    <name type="scientific">Actinophytocola algeriensis</name>
    <dbReference type="NCBI Taxonomy" id="1768010"/>
    <lineage>
        <taxon>Bacteria</taxon>
        <taxon>Bacillati</taxon>
        <taxon>Actinomycetota</taxon>
        <taxon>Actinomycetes</taxon>
        <taxon>Pseudonocardiales</taxon>
        <taxon>Pseudonocardiaceae</taxon>
    </lineage>
</organism>